<sequence>MGESQDNETSSNNTDDDDNDADGMENINELLQRFMNEISSEANEQTVESSVIFEELLTLAIDLDGTIPFIQDDSITSQLLQIIIETAKAIRNLASNYNEKVVEHYAPCSMKSVEKAANGILDNLYEIRDSKTNDITDQQLVSATGDDKPMIMTSYAHANDQFCDKILAEIEEKRSLSDLD</sequence>
<comment type="caution">
    <text evidence="2">The sequence shown here is derived from an EMBL/GenBank/DDBJ whole genome shotgun (WGS) entry which is preliminary data.</text>
</comment>
<proteinExistence type="predicted"/>
<evidence type="ECO:0000256" key="1">
    <source>
        <dbReference type="SAM" id="MobiDB-lite"/>
    </source>
</evidence>
<feature type="compositionally biased region" description="Acidic residues" evidence="1">
    <location>
        <begin position="14"/>
        <end position="23"/>
    </location>
</feature>
<gene>
    <name evidence="2" type="ORF">FNK824_LOCUS24623</name>
</gene>
<organism evidence="2 3">
    <name type="scientific">Rotaria sordida</name>
    <dbReference type="NCBI Taxonomy" id="392033"/>
    <lineage>
        <taxon>Eukaryota</taxon>
        <taxon>Metazoa</taxon>
        <taxon>Spiralia</taxon>
        <taxon>Gnathifera</taxon>
        <taxon>Rotifera</taxon>
        <taxon>Eurotatoria</taxon>
        <taxon>Bdelloidea</taxon>
        <taxon>Philodinida</taxon>
        <taxon>Philodinidae</taxon>
        <taxon>Rotaria</taxon>
    </lineage>
</organism>
<reference evidence="2" key="1">
    <citation type="submission" date="2021-02" db="EMBL/GenBank/DDBJ databases">
        <authorList>
            <person name="Nowell W R."/>
        </authorList>
    </citation>
    <scope>NUCLEOTIDE SEQUENCE</scope>
</reference>
<dbReference type="AlphaFoldDB" id="A0A819MB20"/>
<feature type="region of interest" description="Disordered" evidence="1">
    <location>
        <begin position="1"/>
        <end position="23"/>
    </location>
</feature>
<dbReference type="Proteomes" id="UP000663874">
    <property type="component" value="Unassembled WGS sequence"/>
</dbReference>
<protein>
    <submittedName>
        <fullName evidence="2">Uncharacterized protein</fullName>
    </submittedName>
</protein>
<evidence type="ECO:0000313" key="2">
    <source>
        <dbReference type="EMBL" id="CAF3976487.1"/>
    </source>
</evidence>
<accession>A0A819MB20</accession>
<dbReference type="EMBL" id="CAJOBE010005534">
    <property type="protein sequence ID" value="CAF3976487.1"/>
    <property type="molecule type" value="Genomic_DNA"/>
</dbReference>
<evidence type="ECO:0000313" key="3">
    <source>
        <dbReference type="Proteomes" id="UP000663874"/>
    </source>
</evidence>
<name>A0A819MB20_9BILA</name>